<dbReference type="NCBIfam" id="TIGR00254">
    <property type="entry name" value="GGDEF"/>
    <property type="match status" value="1"/>
</dbReference>
<dbReference type="OrthoDB" id="9773156at2"/>
<proteinExistence type="predicted"/>
<comment type="catalytic activity">
    <reaction evidence="3">
        <text>2 GTP = 3',3'-c-di-GMP + 2 diphosphate</text>
        <dbReference type="Rhea" id="RHEA:24898"/>
        <dbReference type="ChEBI" id="CHEBI:33019"/>
        <dbReference type="ChEBI" id="CHEBI:37565"/>
        <dbReference type="ChEBI" id="CHEBI:58805"/>
        <dbReference type="EC" id="2.7.7.65"/>
    </reaction>
</comment>
<name>A0A0X8XBS3_HALHR</name>
<dbReference type="SMART" id="SM00448">
    <property type="entry name" value="REC"/>
    <property type="match status" value="1"/>
</dbReference>
<dbReference type="Pfam" id="PF00072">
    <property type="entry name" value="Response_reg"/>
    <property type="match status" value="1"/>
</dbReference>
<dbReference type="Gene3D" id="3.40.50.2300">
    <property type="match status" value="1"/>
</dbReference>
<keyword evidence="8" id="KW-1185">Reference proteome</keyword>
<dbReference type="InterPro" id="IPR000160">
    <property type="entry name" value="GGDEF_dom"/>
</dbReference>
<dbReference type="SUPFAM" id="SSF55073">
    <property type="entry name" value="Nucleotide cyclase"/>
    <property type="match status" value="1"/>
</dbReference>
<organism evidence="7 8">
    <name type="scientific">Halorhodospira halochloris</name>
    <name type="common">Ectothiorhodospira halochloris</name>
    <dbReference type="NCBI Taxonomy" id="1052"/>
    <lineage>
        <taxon>Bacteria</taxon>
        <taxon>Pseudomonadati</taxon>
        <taxon>Pseudomonadota</taxon>
        <taxon>Gammaproteobacteria</taxon>
        <taxon>Chromatiales</taxon>
        <taxon>Ectothiorhodospiraceae</taxon>
        <taxon>Halorhodospira</taxon>
    </lineage>
</organism>
<protein>
    <recommendedName>
        <fullName evidence="2">diguanylate cyclase</fullName>
        <ecNumber evidence="2">2.7.7.65</ecNumber>
    </recommendedName>
</protein>
<keyword evidence="4" id="KW-0597">Phosphoprotein</keyword>
<dbReference type="InterPro" id="IPR001789">
    <property type="entry name" value="Sig_transdc_resp-reg_receiver"/>
</dbReference>
<dbReference type="EMBL" id="AP017372">
    <property type="protein sequence ID" value="BAU58623.1"/>
    <property type="molecule type" value="Genomic_DNA"/>
</dbReference>
<dbReference type="GO" id="GO:0005886">
    <property type="term" value="C:plasma membrane"/>
    <property type="evidence" value="ECO:0007669"/>
    <property type="project" value="TreeGrafter"/>
</dbReference>
<evidence type="ECO:0000256" key="1">
    <source>
        <dbReference type="ARBA" id="ARBA00001946"/>
    </source>
</evidence>
<dbReference type="Gene3D" id="3.30.70.270">
    <property type="match status" value="1"/>
</dbReference>
<dbReference type="InterPro" id="IPR043128">
    <property type="entry name" value="Rev_trsase/Diguanyl_cyclase"/>
</dbReference>
<dbReference type="SUPFAM" id="SSF52172">
    <property type="entry name" value="CheY-like"/>
    <property type="match status" value="1"/>
</dbReference>
<dbReference type="RefSeq" id="WP_096409959.1">
    <property type="nucleotide sequence ID" value="NZ_AP017372.2"/>
</dbReference>
<dbReference type="PANTHER" id="PTHR45138:SF9">
    <property type="entry name" value="DIGUANYLATE CYCLASE DGCM-RELATED"/>
    <property type="match status" value="1"/>
</dbReference>
<evidence type="ECO:0000256" key="3">
    <source>
        <dbReference type="ARBA" id="ARBA00034247"/>
    </source>
</evidence>
<evidence type="ECO:0000256" key="4">
    <source>
        <dbReference type="PROSITE-ProRule" id="PRU00169"/>
    </source>
</evidence>
<comment type="cofactor">
    <cofactor evidence="1">
        <name>Mg(2+)</name>
        <dbReference type="ChEBI" id="CHEBI:18420"/>
    </cofactor>
</comment>
<feature type="domain" description="GGDEF" evidence="6">
    <location>
        <begin position="170"/>
        <end position="308"/>
    </location>
</feature>
<evidence type="ECO:0000259" key="6">
    <source>
        <dbReference type="PROSITE" id="PS50887"/>
    </source>
</evidence>
<dbReference type="EC" id="2.7.7.65" evidence="2"/>
<evidence type="ECO:0000313" key="8">
    <source>
        <dbReference type="Proteomes" id="UP000218890"/>
    </source>
</evidence>
<dbReference type="KEGG" id="hhk:HH1059_19290"/>
<reference evidence="7" key="1">
    <citation type="submission" date="2016-02" db="EMBL/GenBank/DDBJ databases">
        <title>Halorhodospira halochloris DSM-1059 complete genome, version 2.</title>
        <authorList>
            <person name="Tsukatani Y."/>
        </authorList>
    </citation>
    <scope>NUCLEOTIDE SEQUENCE</scope>
    <source>
        <strain evidence="7">DSM 1059</strain>
    </source>
</reference>
<gene>
    <name evidence="7" type="ORF">HH1059_19290</name>
</gene>
<dbReference type="GO" id="GO:0043709">
    <property type="term" value="P:cell adhesion involved in single-species biofilm formation"/>
    <property type="evidence" value="ECO:0007669"/>
    <property type="project" value="TreeGrafter"/>
</dbReference>
<dbReference type="InterPro" id="IPR029787">
    <property type="entry name" value="Nucleotide_cyclase"/>
</dbReference>
<feature type="domain" description="Response regulatory" evidence="5">
    <location>
        <begin position="11"/>
        <end position="127"/>
    </location>
</feature>
<dbReference type="AlphaFoldDB" id="A0A0X8XBS3"/>
<dbReference type="PROSITE" id="PS50110">
    <property type="entry name" value="RESPONSE_REGULATORY"/>
    <property type="match status" value="1"/>
</dbReference>
<dbReference type="FunFam" id="3.30.70.270:FF:000001">
    <property type="entry name" value="Diguanylate cyclase domain protein"/>
    <property type="match status" value="1"/>
</dbReference>
<dbReference type="InterPro" id="IPR050469">
    <property type="entry name" value="Diguanylate_Cyclase"/>
</dbReference>
<evidence type="ECO:0000313" key="7">
    <source>
        <dbReference type="EMBL" id="BAU58623.1"/>
    </source>
</evidence>
<evidence type="ECO:0000259" key="5">
    <source>
        <dbReference type="PROSITE" id="PS50110"/>
    </source>
</evidence>
<dbReference type="PROSITE" id="PS50887">
    <property type="entry name" value="GGDEF"/>
    <property type="match status" value="1"/>
</dbReference>
<dbReference type="InterPro" id="IPR011006">
    <property type="entry name" value="CheY-like_superfamily"/>
</dbReference>
<dbReference type="CDD" id="cd01949">
    <property type="entry name" value="GGDEF"/>
    <property type="match status" value="1"/>
</dbReference>
<evidence type="ECO:0000256" key="2">
    <source>
        <dbReference type="ARBA" id="ARBA00012528"/>
    </source>
</evidence>
<dbReference type="GO" id="GO:0000160">
    <property type="term" value="P:phosphorelay signal transduction system"/>
    <property type="evidence" value="ECO:0007669"/>
    <property type="project" value="InterPro"/>
</dbReference>
<dbReference type="Pfam" id="PF00990">
    <property type="entry name" value="GGDEF"/>
    <property type="match status" value="1"/>
</dbReference>
<dbReference type="GO" id="GO:0052621">
    <property type="term" value="F:diguanylate cyclase activity"/>
    <property type="evidence" value="ECO:0007669"/>
    <property type="project" value="UniProtKB-EC"/>
</dbReference>
<accession>A0A0X8XBS3</accession>
<dbReference type="PANTHER" id="PTHR45138">
    <property type="entry name" value="REGULATORY COMPONENTS OF SENSORY TRANSDUCTION SYSTEM"/>
    <property type="match status" value="1"/>
</dbReference>
<dbReference type="SMART" id="SM00267">
    <property type="entry name" value="GGDEF"/>
    <property type="match status" value="1"/>
</dbReference>
<feature type="modified residue" description="4-aspartylphosphate" evidence="4">
    <location>
        <position position="60"/>
    </location>
</feature>
<dbReference type="GO" id="GO:1902201">
    <property type="term" value="P:negative regulation of bacterial-type flagellum-dependent cell motility"/>
    <property type="evidence" value="ECO:0007669"/>
    <property type="project" value="TreeGrafter"/>
</dbReference>
<sequence length="308" mass="34136">MSQKDTKEAPRVLVVDDQPSNIQVLAHLLKRDYEIQVATGGQKALELATSEPQPDLILLDVVMPDPDGYEVCRRLKEAQHTQNIPVIFVTGRNTAADEERGLELGAVDYIVKPFVPGITRKRVRNHIDLKRRTDELEHLAQRDGLTDLPNRRRFDQQLKDEWARAQRGSTPISLIMMDIDHFKAYNDNYGHGAGDECLRRVAGALARVPNRNTDLVARYGGEEFVVLLPYTDADGARQVAESFRQSVADIAIPHTHSSVANVVSVSVGVATVLPGPHDNDASSLQEAADRALYVAKEHGRNRVEASVS</sequence>
<dbReference type="Proteomes" id="UP000218890">
    <property type="component" value="Chromosome"/>
</dbReference>